<dbReference type="Proteomes" id="UP000054653">
    <property type="component" value="Unassembled WGS sequence"/>
</dbReference>
<feature type="compositionally biased region" description="Low complexity" evidence="1">
    <location>
        <begin position="99"/>
        <end position="109"/>
    </location>
</feature>
<dbReference type="EMBL" id="JYDI01000119">
    <property type="protein sequence ID" value="KRY51719.1"/>
    <property type="molecule type" value="Genomic_DNA"/>
</dbReference>
<evidence type="ECO:0000313" key="2">
    <source>
        <dbReference type="EMBL" id="KRY51719.1"/>
    </source>
</evidence>
<dbReference type="OMA" id="XKRRAVI"/>
<proteinExistence type="predicted"/>
<evidence type="ECO:0000256" key="1">
    <source>
        <dbReference type="SAM" id="MobiDB-lite"/>
    </source>
</evidence>
<protein>
    <submittedName>
        <fullName evidence="2">Uncharacterized protein</fullName>
    </submittedName>
</protein>
<evidence type="ECO:0000313" key="3">
    <source>
        <dbReference type="Proteomes" id="UP000054653"/>
    </source>
</evidence>
<accession>A0A0V1CR76</accession>
<sequence length="109" mass="12756">MLTVPHFTCIYGRRDILGNWQVNFEYGINQRLDYQLLKQAVGIKLQMIEMVSRKKLTSGKARTSHRDASRQKKLKGRKSRSPRSRSQLNSRHRSRSRSPSRSNSATRRL</sequence>
<keyword evidence="3" id="KW-1185">Reference proteome</keyword>
<feature type="region of interest" description="Disordered" evidence="1">
    <location>
        <begin position="53"/>
        <end position="109"/>
    </location>
</feature>
<comment type="caution">
    <text evidence="2">The sequence shown here is derived from an EMBL/GenBank/DDBJ whole genome shotgun (WGS) entry which is preliminary data.</text>
</comment>
<gene>
    <name evidence="2" type="ORF">T03_2395</name>
</gene>
<organism evidence="2 3">
    <name type="scientific">Trichinella britovi</name>
    <name type="common">Parasitic roundworm</name>
    <dbReference type="NCBI Taxonomy" id="45882"/>
    <lineage>
        <taxon>Eukaryota</taxon>
        <taxon>Metazoa</taxon>
        <taxon>Ecdysozoa</taxon>
        <taxon>Nematoda</taxon>
        <taxon>Enoplea</taxon>
        <taxon>Dorylaimia</taxon>
        <taxon>Trichinellida</taxon>
        <taxon>Trichinellidae</taxon>
        <taxon>Trichinella</taxon>
    </lineage>
</organism>
<dbReference type="AlphaFoldDB" id="A0A0V1CR76"/>
<feature type="compositionally biased region" description="Basic residues" evidence="1">
    <location>
        <begin position="71"/>
        <end position="83"/>
    </location>
</feature>
<name>A0A0V1CR76_TRIBR</name>
<reference evidence="2 3" key="1">
    <citation type="submission" date="2015-01" db="EMBL/GenBank/DDBJ databases">
        <title>Evolution of Trichinella species and genotypes.</title>
        <authorList>
            <person name="Korhonen P.K."/>
            <person name="Edoardo P."/>
            <person name="Giuseppe L.R."/>
            <person name="Gasser R.B."/>
        </authorList>
    </citation>
    <scope>NUCLEOTIDE SEQUENCE [LARGE SCALE GENOMIC DNA]</scope>
    <source>
        <strain evidence="2">ISS120</strain>
    </source>
</reference>